<comment type="caution">
    <text evidence="9">The sequence shown here is derived from an EMBL/GenBank/DDBJ whole genome shotgun (WGS) entry which is preliminary data.</text>
</comment>
<dbReference type="CDD" id="cd02503">
    <property type="entry name" value="MobA"/>
    <property type="match status" value="1"/>
</dbReference>
<feature type="domain" description="MobA-like NTP transferase" evidence="8">
    <location>
        <begin position="1"/>
        <end position="140"/>
    </location>
</feature>
<dbReference type="InterPro" id="IPR029044">
    <property type="entry name" value="Nucleotide-diphossugar_trans"/>
</dbReference>
<dbReference type="GO" id="GO:0046872">
    <property type="term" value="F:metal ion binding"/>
    <property type="evidence" value="ECO:0007669"/>
    <property type="project" value="UniProtKB-KW"/>
</dbReference>
<organism evidence="9 10">
    <name type="scientific">Vibrio sagamiensis NBRC 104589</name>
    <dbReference type="NCBI Taxonomy" id="1219064"/>
    <lineage>
        <taxon>Bacteria</taxon>
        <taxon>Pseudomonadati</taxon>
        <taxon>Pseudomonadota</taxon>
        <taxon>Gammaproteobacteria</taxon>
        <taxon>Vibrionales</taxon>
        <taxon>Vibrionaceae</taxon>
        <taxon>Vibrio</taxon>
    </lineage>
</organism>
<evidence type="ECO:0000259" key="8">
    <source>
        <dbReference type="Pfam" id="PF12804"/>
    </source>
</evidence>
<evidence type="ECO:0000256" key="5">
    <source>
        <dbReference type="ARBA" id="ARBA00022842"/>
    </source>
</evidence>
<dbReference type="Proteomes" id="UP000321922">
    <property type="component" value="Unassembled WGS sequence"/>
</dbReference>
<accession>A0A511QBG4</accession>
<dbReference type="InterPro" id="IPR013482">
    <property type="entry name" value="Molybde_CF_guanTrfase"/>
</dbReference>
<evidence type="ECO:0000256" key="1">
    <source>
        <dbReference type="ARBA" id="ARBA00022490"/>
    </source>
</evidence>
<protein>
    <submittedName>
        <fullName evidence="9">Molybdenum cofactor guanylyltransferase</fullName>
    </submittedName>
</protein>
<keyword evidence="6" id="KW-0342">GTP-binding</keyword>
<evidence type="ECO:0000256" key="3">
    <source>
        <dbReference type="ARBA" id="ARBA00022723"/>
    </source>
</evidence>
<evidence type="ECO:0000313" key="10">
    <source>
        <dbReference type="Proteomes" id="UP000321922"/>
    </source>
</evidence>
<dbReference type="AlphaFoldDB" id="A0A511QBG4"/>
<evidence type="ECO:0000313" key="9">
    <source>
        <dbReference type="EMBL" id="GEM74566.1"/>
    </source>
</evidence>
<evidence type="ECO:0000256" key="6">
    <source>
        <dbReference type="ARBA" id="ARBA00023134"/>
    </source>
</evidence>
<keyword evidence="4" id="KW-0547">Nucleotide-binding</keyword>
<evidence type="ECO:0000256" key="7">
    <source>
        <dbReference type="ARBA" id="ARBA00023150"/>
    </source>
</evidence>
<evidence type="ECO:0000256" key="4">
    <source>
        <dbReference type="ARBA" id="ARBA00022741"/>
    </source>
</evidence>
<gene>
    <name evidence="9" type="primary">mobA</name>
    <name evidence="9" type="ORF">VSA01S_06780</name>
</gene>
<dbReference type="PANTHER" id="PTHR19136">
    <property type="entry name" value="MOLYBDENUM COFACTOR GUANYLYLTRANSFERASE"/>
    <property type="match status" value="1"/>
</dbReference>
<evidence type="ECO:0000256" key="2">
    <source>
        <dbReference type="ARBA" id="ARBA00022679"/>
    </source>
</evidence>
<dbReference type="EMBL" id="BJXJ01000004">
    <property type="protein sequence ID" value="GEM74566.1"/>
    <property type="molecule type" value="Genomic_DNA"/>
</dbReference>
<dbReference type="InterPro" id="IPR025877">
    <property type="entry name" value="MobA-like_NTP_Trfase"/>
</dbReference>
<dbReference type="Gene3D" id="3.90.550.10">
    <property type="entry name" value="Spore Coat Polysaccharide Biosynthesis Protein SpsA, Chain A"/>
    <property type="match status" value="1"/>
</dbReference>
<dbReference type="NCBIfam" id="TIGR02665">
    <property type="entry name" value="molyb_mobA"/>
    <property type="match status" value="1"/>
</dbReference>
<keyword evidence="10" id="KW-1185">Reference proteome</keyword>
<keyword evidence="3" id="KW-0479">Metal-binding</keyword>
<dbReference type="Pfam" id="PF12804">
    <property type="entry name" value="NTP_transf_3"/>
    <property type="match status" value="1"/>
</dbReference>
<sequence length="180" mass="20483">MGGRDKGLIEFLDKPLIEHVVKCLSNQTSNLFINANRNLESYQKFAVVFSDKTDGFLGPVSGFQSGLNYATTDWVGFVPCDCPFISPYLVTRFCQAANENVDIVVAHDGQYPQPVFTLMHKRILPQINAFLLRGERKITRLYTECNTHYVDFSDSPRNFINLNTPEELAILDNSYELKIH</sequence>
<dbReference type="PANTHER" id="PTHR19136:SF81">
    <property type="entry name" value="MOLYBDENUM COFACTOR GUANYLYLTRANSFERASE"/>
    <property type="match status" value="1"/>
</dbReference>
<keyword evidence="7" id="KW-0501">Molybdenum cofactor biosynthesis</keyword>
<dbReference type="GO" id="GO:0005525">
    <property type="term" value="F:GTP binding"/>
    <property type="evidence" value="ECO:0007669"/>
    <property type="project" value="UniProtKB-KW"/>
</dbReference>
<reference evidence="9 10" key="1">
    <citation type="submission" date="2019-07" db="EMBL/GenBank/DDBJ databases">
        <title>Whole genome shotgun sequence of Vibrio sagamiensis NBRC 104589.</title>
        <authorList>
            <person name="Hosoyama A."/>
            <person name="Uohara A."/>
            <person name="Ohji S."/>
            <person name="Ichikawa N."/>
        </authorList>
    </citation>
    <scope>NUCLEOTIDE SEQUENCE [LARGE SCALE GENOMIC DNA]</scope>
    <source>
        <strain evidence="9 10">NBRC 104589</strain>
    </source>
</reference>
<dbReference type="SUPFAM" id="SSF53448">
    <property type="entry name" value="Nucleotide-diphospho-sugar transferases"/>
    <property type="match status" value="1"/>
</dbReference>
<keyword evidence="1" id="KW-0963">Cytoplasm</keyword>
<name>A0A511QBG4_9VIBR</name>
<dbReference type="GO" id="GO:1902758">
    <property type="term" value="P:bis(molybdopterin guanine dinucleotide)molybdenum biosynthetic process"/>
    <property type="evidence" value="ECO:0007669"/>
    <property type="project" value="TreeGrafter"/>
</dbReference>
<keyword evidence="5" id="KW-0460">Magnesium</keyword>
<keyword evidence="2 9" id="KW-0808">Transferase</keyword>
<keyword evidence="9" id="KW-0548">Nucleotidyltransferase</keyword>
<proteinExistence type="predicted"/>
<dbReference type="GO" id="GO:0016779">
    <property type="term" value="F:nucleotidyltransferase activity"/>
    <property type="evidence" value="ECO:0007669"/>
    <property type="project" value="UniProtKB-KW"/>
</dbReference>